<keyword evidence="3 5" id="KW-0547">Nucleotide-binding</keyword>
<keyword evidence="11" id="KW-1185">Reference proteome</keyword>
<dbReference type="Gene3D" id="3.30.200.20">
    <property type="entry name" value="Phosphorylase Kinase, domain 1"/>
    <property type="match status" value="1"/>
</dbReference>
<dbReference type="AlphaFoldDB" id="A0ABC9GCT9"/>
<evidence type="ECO:0000256" key="6">
    <source>
        <dbReference type="SAM" id="MobiDB-lite"/>
    </source>
</evidence>
<evidence type="ECO:0000256" key="7">
    <source>
        <dbReference type="SAM" id="SignalP"/>
    </source>
</evidence>
<dbReference type="InterPro" id="IPR001245">
    <property type="entry name" value="Ser-Thr/Tyr_kinase_cat_dom"/>
</dbReference>
<evidence type="ECO:0000259" key="8">
    <source>
        <dbReference type="PROSITE" id="PS50011"/>
    </source>
</evidence>
<dbReference type="InterPro" id="IPR002902">
    <property type="entry name" value="GNK2"/>
</dbReference>
<name>A0ABC9GCT9_9POAL</name>
<dbReference type="Gene3D" id="3.30.430.20">
    <property type="entry name" value="Gnk2 domain, C-X8-C-X2-C motif"/>
    <property type="match status" value="1"/>
</dbReference>
<dbReference type="Pfam" id="PF07714">
    <property type="entry name" value="PK_Tyr_Ser-Thr"/>
    <property type="match status" value="1"/>
</dbReference>
<evidence type="ECO:0000256" key="5">
    <source>
        <dbReference type="PROSITE-ProRule" id="PRU10141"/>
    </source>
</evidence>
<dbReference type="FunFam" id="3.30.200.20:FF:000168">
    <property type="entry name" value="L-type lectin-domain containing receptor kinase IX.1"/>
    <property type="match status" value="1"/>
</dbReference>
<feature type="region of interest" description="Disordered" evidence="6">
    <location>
        <begin position="475"/>
        <end position="496"/>
    </location>
</feature>
<evidence type="ECO:0000256" key="2">
    <source>
        <dbReference type="ARBA" id="ARBA00022737"/>
    </source>
</evidence>
<dbReference type="Gene3D" id="1.10.510.10">
    <property type="entry name" value="Transferase(Phosphotransferase) domain 1"/>
    <property type="match status" value="1"/>
</dbReference>
<feature type="binding site" evidence="5">
    <location>
        <position position="338"/>
    </location>
    <ligand>
        <name>ATP</name>
        <dbReference type="ChEBI" id="CHEBI:30616"/>
    </ligand>
</feature>
<feature type="compositionally biased region" description="Pro residues" evidence="6">
    <location>
        <begin position="218"/>
        <end position="249"/>
    </location>
</feature>
<dbReference type="PROSITE" id="PS51473">
    <property type="entry name" value="GNK2"/>
    <property type="match status" value="1"/>
</dbReference>
<dbReference type="PROSITE" id="PS00107">
    <property type="entry name" value="PROTEIN_KINASE_ATP"/>
    <property type="match status" value="1"/>
</dbReference>
<dbReference type="Pfam" id="PF01657">
    <property type="entry name" value="Stress-antifung"/>
    <property type="match status" value="1"/>
</dbReference>
<protein>
    <submittedName>
        <fullName evidence="10">Uncharacterized protein</fullName>
    </submittedName>
</protein>
<dbReference type="CDD" id="cd23509">
    <property type="entry name" value="Gnk2-like"/>
    <property type="match status" value="1"/>
</dbReference>
<evidence type="ECO:0000256" key="4">
    <source>
        <dbReference type="ARBA" id="ARBA00022840"/>
    </source>
</evidence>
<dbReference type="PANTHER" id="PTHR27007">
    <property type="match status" value="1"/>
</dbReference>
<dbReference type="SUPFAM" id="SSF56112">
    <property type="entry name" value="Protein kinase-like (PK-like)"/>
    <property type="match status" value="1"/>
</dbReference>
<dbReference type="Pfam" id="PF00069">
    <property type="entry name" value="Pkinase"/>
    <property type="match status" value="1"/>
</dbReference>
<reference evidence="11" key="1">
    <citation type="submission" date="2024-06" db="EMBL/GenBank/DDBJ databases">
        <authorList>
            <person name="Ryan C."/>
        </authorList>
    </citation>
    <scope>NUCLEOTIDE SEQUENCE [LARGE SCALE GENOMIC DNA]</scope>
</reference>
<dbReference type="PROSITE" id="PS50011">
    <property type="entry name" value="PROTEIN_KINASE_DOM"/>
    <property type="match status" value="1"/>
</dbReference>
<proteinExistence type="predicted"/>
<organism evidence="10 11">
    <name type="scientific">Urochloa decumbens</name>
    <dbReference type="NCBI Taxonomy" id="240449"/>
    <lineage>
        <taxon>Eukaryota</taxon>
        <taxon>Viridiplantae</taxon>
        <taxon>Streptophyta</taxon>
        <taxon>Embryophyta</taxon>
        <taxon>Tracheophyta</taxon>
        <taxon>Spermatophyta</taxon>
        <taxon>Magnoliopsida</taxon>
        <taxon>Liliopsida</taxon>
        <taxon>Poales</taxon>
        <taxon>Poaceae</taxon>
        <taxon>PACMAD clade</taxon>
        <taxon>Panicoideae</taxon>
        <taxon>Panicodae</taxon>
        <taxon>Paniceae</taxon>
        <taxon>Melinidinae</taxon>
        <taxon>Urochloa</taxon>
    </lineage>
</organism>
<evidence type="ECO:0000313" key="11">
    <source>
        <dbReference type="Proteomes" id="UP001497457"/>
    </source>
</evidence>
<keyword evidence="4 5" id="KW-0067">ATP-binding</keyword>
<keyword evidence="2" id="KW-0677">Repeat</keyword>
<dbReference type="InterPro" id="IPR000719">
    <property type="entry name" value="Prot_kinase_dom"/>
</dbReference>
<dbReference type="Proteomes" id="UP001497457">
    <property type="component" value="Chromosome 9rd"/>
</dbReference>
<evidence type="ECO:0000259" key="9">
    <source>
        <dbReference type="PROSITE" id="PS51473"/>
    </source>
</evidence>
<dbReference type="GO" id="GO:0051707">
    <property type="term" value="P:response to other organism"/>
    <property type="evidence" value="ECO:0007669"/>
    <property type="project" value="UniProtKB-ARBA"/>
</dbReference>
<dbReference type="GO" id="GO:0005524">
    <property type="term" value="F:ATP binding"/>
    <property type="evidence" value="ECO:0007669"/>
    <property type="project" value="UniProtKB-UniRule"/>
</dbReference>
<dbReference type="InterPro" id="IPR050528">
    <property type="entry name" value="L-type_Lectin-RKs"/>
</dbReference>
<dbReference type="InterPro" id="IPR017441">
    <property type="entry name" value="Protein_kinase_ATP_BS"/>
</dbReference>
<feature type="region of interest" description="Disordered" evidence="6">
    <location>
        <begin position="218"/>
        <end position="264"/>
    </location>
</feature>
<evidence type="ECO:0000256" key="3">
    <source>
        <dbReference type="ARBA" id="ARBA00022741"/>
    </source>
</evidence>
<dbReference type="InterPro" id="IPR011009">
    <property type="entry name" value="Kinase-like_dom_sf"/>
</dbReference>
<feature type="compositionally biased region" description="Polar residues" evidence="6">
    <location>
        <begin position="514"/>
        <end position="530"/>
    </location>
</feature>
<gene>
    <name evidence="10" type="ORF">URODEC1_LOCUS114906</name>
</gene>
<reference evidence="10 11" key="2">
    <citation type="submission" date="2024-10" db="EMBL/GenBank/DDBJ databases">
        <authorList>
            <person name="Ryan C."/>
        </authorList>
    </citation>
    <scope>NUCLEOTIDE SEQUENCE [LARGE SCALE GENOMIC DNA]</scope>
</reference>
<feature type="chain" id="PRO_5044801773" evidence="7">
    <location>
        <begin position="22"/>
        <end position="537"/>
    </location>
</feature>
<feature type="domain" description="Protein kinase" evidence="8">
    <location>
        <begin position="309"/>
        <end position="537"/>
    </location>
</feature>
<dbReference type="InterPro" id="IPR038408">
    <property type="entry name" value="GNK2_sf"/>
</dbReference>
<feature type="region of interest" description="Disordered" evidence="6">
    <location>
        <begin position="509"/>
        <end position="537"/>
    </location>
</feature>
<sequence length="537" mass="58028">MASCLLLVATATALLIYTVTTEDDNILKPWTPDCSTADNYTADSQYKRNLDLLLAMLPAAAGDNGSTGSGADEVFGLIIRSVRAMYSPCTLQFSATPIPATADLNYLYRVYLTIPGVPIKSEDVQAAWLPLMTKLSGGVADSSLRLAHSTTPYSDSLTMYGLAQCARDLNGTECYSCISSYTDRLRKLFTNNTTGGVIKGYSCYLRYQVGFLDITLPPAPPAPRPSPSPKTGMPPLPPKATPTPGPSPYPKIGMPPVTPSLGPSSWLLQRRQRKAKLLEEAKKMDEEFEEGTGPKHFRYGELSMATGNFSDKHKLGEGGFGSVYRGFLKDMGLEVAIKRVSKGSKQGTKEYASEVRIISRLRHRNLVQLIGWCHGGGELLLVYELMPNGSLDTHLYGDVPSNVMLDGSFLAKLGDFGLARLVDHGRCSHTTVIAGTMGYMDLECMFSGRADTESDMYSFGVVLLEIACGRRPPVARRAEDEDASRPLVGRHGDGTGKMTWSTSTSCGGCGSSMVGETSSPPLMRGSTGSSMPARWRQ</sequence>
<accession>A0ABC9GCT9</accession>
<evidence type="ECO:0000313" key="10">
    <source>
        <dbReference type="EMBL" id="CAL5092486.1"/>
    </source>
</evidence>
<keyword evidence="1 7" id="KW-0732">Signal</keyword>
<feature type="signal peptide" evidence="7">
    <location>
        <begin position="1"/>
        <end position="21"/>
    </location>
</feature>
<feature type="domain" description="Gnk2-homologous" evidence="9">
    <location>
        <begin position="106"/>
        <end position="212"/>
    </location>
</feature>
<dbReference type="EMBL" id="OZ075119">
    <property type="protein sequence ID" value="CAL5092486.1"/>
    <property type="molecule type" value="Genomic_DNA"/>
</dbReference>
<evidence type="ECO:0000256" key="1">
    <source>
        <dbReference type="ARBA" id="ARBA00022729"/>
    </source>
</evidence>